<dbReference type="PRINTS" id="PR00385">
    <property type="entry name" value="P450"/>
</dbReference>
<comment type="caution">
    <text evidence="12">The sequence shown here is derived from an EMBL/GenBank/DDBJ whole genome shotgun (WGS) entry which is preliminary data.</text>
</comment>
<evidence type="ECO:0000313" key="13">
    <source>
        <dbReference type="Proteomes" id="UP001630127"/>
    </source>
</evidence>
<keyword evidence="13" id="KW-1185">Reference proteome</keyword>
<keyword evidence="8 11" id="KW-0408">Iron</keyword>
<comment type="similarity">
    <text evidence="2">Belongs to the cytochrome P450 family.</text>
</comment>
<dbReference type="SUPFAM" id="SSF48264">
    <property type="entry name" value="Cytochrome P450"/>
    <property type="match status" value="1"/>
</dbReference>
<name>A0ABD2Y5K6_9GENT</name>
<dbReference type="InterPro" id="IPR001128">
    <property type="entry name" value="Cyt_P450"/>
</dbReference>
<evidence type="ECO:0000256" key="7">
    <source>
        <dbReference type="ARBA" id="ARBA00023002"/>
    </source>
</evidence>
<keyword evidence="9" id="KW-0503">Monooxygenase</keyword>
<comment type="cofactor">
    <cofactor evidence="11">
        <name>heme</name>
        <dbReference type="ChEBI" id="CHEBI:30413"/>
    </cofactor>
</comment>
<dbReference type="Proteomes" id="UP001630127">
    <property type="component" value="Unassembled WGS sequence"/>
</dbReference>
<proteinExistence type="inferred from homology"/>
<dbReference type="PANTHER" id="PTHR24282">
    <property type="entry name" value="CYTOCHROME P450 FAMILY MEMBER"/>
    <property type="match status" value="1"/>
</dbReference>
<dbReference type="InterPro" id="IPR036396">
    <property type="entry name" value="Cyt_P450_sf"/>
</dbReference>
<dbReference type="PRINTS" id="PR00463">
    <property type="entry name" value="EP450I"/>
</dbReference>
<dbReference type="GO" id="GO:0016020">
    <property type="term" value="C:membrane"/>
    <property type="evidence" value="ECO:0007669"/>
    <property type="project" value="UniProtKB-SubCell"/>
</dbReference>
<evidence type="ECO:0000256" key="10">
    <source>
        <dbReference type="ARBA" id="ARBA00023136"/>
    </source>
</evidence>
<keyword evidence="4" id="KW-0812">Transmembrane</keyword>
<accession>A0ABD2Y5K6</accession>
<evidence type="ECO:0000256" key="4">
    <source>
        <dbReference type="ARBA" id="ARBA00022692"/>
    </source>
</evidence>
<dbReference type="PANTHER" id="PTHR24282:SF273">
    <property type="entry name" value="CYTOCHROME P450 CYP72A219-LIKE"/>
    <property type="match status" value="1"/>
</dbReference>
<keyword evidence="3 11" id="KW-0349">Heme</keyword>
<keyword evidence="6" id="KW-1133">Transmembrane helix</keyword>
<dbReference type="Gene3D" id="1.10.630.10">
    <property type="entry name" value="Cytochrome P450"/>
    <property type="match status" value="1"/>
</dbReference>
<dbReference type="InterPro" id="IPR050665">
    <property type="entry name" value="Cytochrome_P450_Monooxygen"/>
</dbReference>
<dbReference type="Pfam" id="PF00067">
    <property type="entry name" value="p450"/>
    <property type="match status" value="1"/>
</dbReference>
<evidence type="ECO:0000256" key="1">
    <source>
        <dbReference type="ARBA" id="ARBA00004370"/>
    </source>
</evidence>
<comment type="subcellular location">
    <subcellularLocation>
        <location evidence="1">Membrane</location>
    </subcellularLocation>
</comment>
<evidence type="ECO:0000256" key="8">
    <source>
        <dbReference type="ARBA" id="ARBA00023004"/>
    </source>
</evidence>
<evidence type="ECO:0008006" key="14">
    <source>
        <dbReference type="Google" id="ProtNLM"/>
    </source>
</evidence>
<dbReference type="EMBL" id="JBJUIK010000015">
    <property type="protein sequence ID" value="KAL3502799.1"/>
    <property type="molecule type" value="Genomic_DNA"/>
</dbReference>
<evidence type="ECO:0000256" key="5">
    <source>
        <dbReference type="ARBA" id="ARBA00022723"/>
    </source>
</evidence>
<feature type="binding site" description="axial binding residue" evidence="11">
    <location>
        <position position="74"/>
    </location>
    <ligand>
        <name>heme</name>
        <dbReference type="ChEBI" id="CHEBI:30413"/>
    </ligand>
    <ligandPart>
        <name>Fe</name>
        <dbReference type="ChEBI" id="CHEBI:18248"/>
    </ligandPart>
</feature>
<keyword evidence="5 11" id="KW-0479">Metal-binding</keyword>
<organism evidence="12 13">
    <name type="scientific">Cinchona calisaya</name>
    <dbReference type="NCBI Taxonomy" id="153742"/>
    <lineage>
        <taxon>Eukaryota</taxon>
        <taxon>Viridiplantae</taxon>
        <taxon>Streptophyta</taxon>
        <taxon>Embryophyta</taxon>
        <taxon>Tracheophyta</taxon>
        <taxon>Spermatophyta</taxon>
        <taxon>Magnoliopsida</taxon>
        <taxon>eudicotyledons</taxon>
        <taxon>Gunneridae</taxon>
        <taxon>Pentapetalae</taxon>
        <taxon>asterids</taxon>
        <taxon>lamiids</taxon>
        <taxon>Gentianales</taxon>
        <taxon>Rubiaceae</taxon>
        <taxon>Cinchonoideae</taxon>
        <taxon>Cinchoneae</taxon>
        <taxon>Cinchona</taxon>
    </lineage>
</organism>
<dbReference type="AlphaFoldDB" id="A0ABD2Y5K6"/>
<evidence type="ECO:0000256" key="6">
    <source>
        <dbReference type="ARBA" id="ARBA00022989"/>
    </source>
</evidence>
<keyword evidence="10" id="KW-0472">Membrane</keyword>
<dbReference type="InterPro" id="IPR002401">
    <property type="entry name" value="Cyt_P450_E_grp-I"/>
</dbReference>
<sequence>MTMILYEVLRLYRPVPALTRRVAEETKLGNLSLPADVMGDDVMEFKPERFAEGVYHATKGQVAFFPFDWGPRICIGQNFAMLEAKLVL</sequence>
<evidence type="ECO:0000256" key="11">
    <source>
        <dbReference type="PIRSR" id="PIRSR602401-1"/>
    </source>
</evidence>
<evidence type="ECO:0000256" key="9">
    <source>
        <dbReference type="ARBA" id="ARBA00023033"/>
    </source>
</evidence>
<keyword evidence="7" id="KW-0560">Oxidoreductase</keyword>
<evidence type="ECO:0000313" key="12">
    <source>
        <dbReference type="EMBL" id="KAL3502799.1"/>
    </source>
</evidence>
<protein>
    <recommendedName>
        <fullName evidence="14">Cytochrome P450</fullName>
    </recommendedName>
</protein>
<dbReference type="GO" id="GO:0004497">
    <property type="term" value="F:monooxygenase activity"/>
    <property type="evidence" value="ECO:0007669"/>
    <property type="project" value="UniProtKB-KW"/>
</dbReference>
<evidence type="ECO:0000256" key="3">
    <source>
        <dbReference type="ARBA" id="ARBA00022617"/>
    </source>
</evidence>
<feature type="non-terminal residue" evidence="12">
    <location>
        <position position="88"/>
    </location>
</feature>
<evidence type="ECO:0000256" key="2">
    <source>
        <dbReference type="ARBA" id="ARBA00010617"/>
    </source>
</evidence>
<gene>
    <name evidence="12" type="ORF">ACH5RR_037248</name>
</gene>
<dbReference type="GO" id="GO:0046872">
    <property type="term" value="F:metal ion binding"/>
    <property type="evidence" value="ECO:0007669"/>
    <property type="project" value="UniProtKB-KW"/>
</dbReference>
<reference evidence="12 13" key="1">
    <citation type="submission" date="2024-11" db="EMBL/GenBank/DDBJ databases">
        <title>A near-complete genome assembly of Cinchona calisaya.</title>
        <authorList>
            <person name="Lian D.C."/>
            <person name="Zhao X.W."/>
            <person name="Wei L."/>
        </authorList>
    </citation>
    <scope>NUCLEOTIDE SEQUENCE [LARGE SCALE GENOMIC DNA]</scope>
    <source>
        <tissue evidence="12">Nenye</tissue>
    </source>
</reference>